<protein>
    <submittedName>
        <fullName evidence="5">Uncharacterized protein</fullName>
    </submittedName>
</protein>
<feature type="domain" description="Peptidase M28" evidence="4">
    <location>
        <begin position="338"/>
        <end position="461"/>
    </location>
</feature>
<dbReference type="InterPro" id="IPR039373">
    <property type="entry name" value="Peptidase_M28B"/>
</dbReference>
<feature type="domain" description="PA" evidence="3">
    <location>
        <begin position="157"/>
        <end position="242"/>
    </location>
</feature>
<evidence type="ECO:0000259" key="3">
    <source>
        <dbReference type="Pfam" id="PF02225"/>
    </source>
</evidence>
<keyword evidence="2" id="KW-0812">Transmembrane</keyword>
<dbReference type="Pfam" id="PF02225">
    <property type="entry name" value="PA"/>
    <property type="match status" value="1"/>
</dbReference>
<sequence>MTFSKTKLVALSLVIGCVGLGIGIIIGYFGIQESVPTENESIHKKLMKEISNERIEQNLWDITRKPHIAGRDTDEKVLVERIKNDWENAGLDSVVVHPYDVLLSYPLQSDSNYVALLDKDGNEYEVSQKKELVIDEEQNDPDVVNPFNAYSAPGTPSGDLVYVNYGTIDDFIELNRNVGISTSGKVCISRYGKIFRGDKAKHAEQYGCLGLILYSDPADYTVPWAGVYPSDWYLPPTGAQRGTLWVENGDPRTPNYPSISSAWHMSEMEIPLPKIPVTPIGYGDAWKYLEKLGGAEVPESWRGDLNITYRYGPGFNSHTESKIKMYVKTKNQAAIIHNVVGYIQGGVEPDRYVIFGNHRDAWVFGAIDPSSGTAVLMEMVRAFGKMVKQGWRPRRTLVFCSWGAEEYGLIGSTEWVEEFQKELQSRTVAYLNVDSAVNGNFTFRGSGVSSLRDVVFEAAKLVDNPDSAEVAAGRSTVYDTWKLKLADNDNLDIPYFGGLGSGSDYATFLQVIGICSIDLRYVYDYSTDLGSYPVYHSVYETFELVSKFVDPDFKFHQAVGRVWAEVGRKLSDSVVLPINCRLYAKDLQKKEDSLITEFGEKMSDHGIDLSMIYKLE</sequence>
<evidence type="ECO:0000313" key="6">
    <source>
        <dbReference type="Proteomes" id="UP001642483"/>
    </source>
</evidence>
<organism evidence="5 6">
    <name type="scientific">Clavelina lepadiformis</name>
    <name type="common">Light-bulb sea squirt</name>
    <name type="synonym">Ascidia lepadiformis</name>
    <dbReference type="NCBI Taxonomy" id="159417"/>
    <lineage>
        <taxon>Eukaryota</taxon>
        <taxon>Metazoa</taxon>
        <taxon>Chordata</taxon>
        <taxon>Tunicata</taxon>
        <taxon>Ascidiacea</taxon>
        <taxon>Aplousobranchia</taxon>
        <taxon>Clavelinidae</taxon>
        <taxon>Clavelina</taxon>
    </lineage>
</organism>
<name>A0ABP0GPH3_CLALP</name>
<reference evidence="5 6" key="1">
    <citation type="submission" date="2024-02" db="EMBL/GenBank/DDBJ databases">
        <authorList>
            <person name="Daric V."/>
            <person name="Darras S."/>
        </authorList>
    </citation>
    <scope>NUCLEOTIDE SEQUENCE [LARGE SCALE GENOMIC DNA]</scope>
</reference>
<dbReference type="Pfam" id="PF04389">
    <property type="entry name" value="Peptidase_M28"/>
    <property type="match status" value="1"/>
</dbReference>
<dbReference type="Gene3D" id="3.50.30.30">
    <property type="match status" value="1"/>
</dbReference>
<keyword evidence="2" id="KW-1133">Transmembrane helix</keyword>
<dbReference type="Gene3D" id="3.40.630.10">
    <property type="entry name" value="Zn peptidases"/>
    <property type="match status" value="1"/>
</dbReference>
<keyword evidence="2" id="KW-0472">Membrane</keyword>
<evidence type="ECO:0000256" key="1">
    <source>
        <dbReference type="ARBA" id="ARBA00004401"/>
    </source>
</evidence>
<dbReference type="CDD" id="cd02121">
    <property type="entry name" value="PA_GCPII_like"/>
    <property type="match status" value="1"/>
</dbReference>
<evidence type="ECO:0000259" key="4">
    <source>
        <dbReference type="Pfam" id="PF04389"/>
    </source>
</evidence>
<dbReference type="InterPro" id="IPR007484">
    <property type="entry name" value="Peptidase_M28"/>
</dbReference>
<accession>A0ABP0GPH3</accession>
<evidence type="ECO:0000256" key="2">
    <source>
        <dbReference type="SAM" id="Phobius"/>
    </source>
</evidence>
<comment type="caution">
    <text evidence="5">The sequence shown here is derived from an EMBL/GenBank/DDBJ whole genome shotgun (WGS) entry which is preliminary data.</text>
</comment>
<proteinExistence type="predicted"/>
<comment type="subcellular location">
    <subcellularLocation>
        <location evidence="1">Cell membrane</location>
        <topology evidence="1">Single-pass type II membrane protein</topology>
    </subcellularLocation>
</comment>
<dbReference type="PANTHER" id="PTHR10404">
    <property type="entry name" value="N-ACETYLATED-ALPHA-LINKED ACIDIC DIPEPTIDASE"/>
    <property type="match status" value="1"/>
</dbReference>
<dbReference type="InterPro" id="IPR003137">
    <property type="entry name" value="PA_domain"/>
</dbReference>
<dbReference type="EMBL" id="CAWYQH010000130">
    <property type="protein sequence ID" value="CAK8692130.1"/>
    <property type="molecule type" value="Genomic_DNA"/>
</dbReference>
<dbReference type="PANTHER" id="PTHR10404:SF81">
    <property type="entry name" value="N-ACETYLATED ALPHA-LINKED ACIDIC DIPEPTIDASE 2"/>
    <property type="match status" value="1"/>
</dbReference>
<gene>
    <name evidence="5" type="ORF">CVLEPA_LOCUS24869</name>
</gene>
<dbReference type="CDD" id="cd08022">
    <property type="entry name" value="M28_PSMA_like"/>
    <property type="match status" value="1"/>
</dbReference>
<dbReference type="SUPFAM" id="SSF53187">
    <property type="entry name" value="Zn-dependent exopeptidases"/>
    <property type="match status" value="1"/>
</dbReference>
<keyword evidence="6" id="KW-1185">Reference proteome</keyword>
<dbReference type="Proteomes" id="UP001642483">
    <property type="component" value="Unassembled WGS sequence"/>
</dbReference>
<evidence type="ECO:0000313" key="5">
    <source>
        <dbReference type="EMBL" id="CAK8692130.1"/>
    </source>
</evidence>
<dbReference type="InterPro" id="IPR046450">
    <property type="entry name" value="PA_dom_sf"/>
</dbReference>
<feature type="transmembrane region" description="Helical" evidence="2">
    <location>
        <begin position="9"/>
        <end position="31"/>
    </location>
</feature>
<dbReference type="SUPFAM" id="SSF52025">
    <property type="entry name" value="PA domain"/>
    <property type="match status" value="1"/>
</dbReference>